<sequence length="130" mass="14887">MSYETALVIIAVLFTVYVSNSSLTRRLDESRLVNVDSRLVNLDAYQRSRFDQLKIALGNVKSRLVNVDSRLVNLDAYQRSRFDQLKIALGTRRRSRAGALRTPPPGRPPIRVLEESELHVKVVNYITLLY</sequence>
<comment type="caution">
    <text evidence="1">The sequence shown here is derived from an EMBL/GenBank/DDBJ whole genome shotgun (WGS) entry which is preliminary data.</text>
</comment>
<proteinExistence type="predicted"/>
<organism evidence="1 2">
    <name type="scientific">Mycena pura</name>
    <dbReference type="NCBI Taxonomy" id="153505"/>
    <lineage>
        <taxon>Eukaryota</taxon>
        <taxon>Fungi</taxon>
        <taxon>Dikarya</taxon>
        <taxon>Basidiomycota</taxon>
        <taxon>Agaricomycotina</taxon>
        <taxon>Agaricomycetes</taxon>
        <taxon>Agaricomycetidae</taxon>
        <taxon>Agaricales</taxon>
        <taxon>Marasmiineae</taxon>
        <taxon>Mycenaceae</taxon>
        <taxon>Mycena</taxon>
    </lineage>
</organism>
<dbReference type="AlphaFoldDB" id="A0AAD6YR15"/>
<keyword evidence="2" id="KW-1185">Reference proteome</keyword>
<name>A0AAD6YR15_9AGAR</name>
<evidence type="ECO:0000313" key="1">
    <source>
        <dbReference type="EMBL" id="KAJ7226896.1"/>
    </source>
</evidence>
<accession>A0AAD6YR15</accession>
<evidence type="ECO:0000313" key="2">
    <source>
        <dbReference type="Proteomes" id="UP001219525"/>
    </source>
</evidence>
<dbReference type="EMBL" id="JARJCW010000003">
    <property type="protein sequence ID" value="KAJ7226896.1"/>
    <property type="molecule type" value="Genomic_DNA"/>
</dbReference>
<gene>
    <name evidence="1" type="ORF">GGX14DRAFT_385687</name>
</gene>
<reference evidence="1" key="1">
    <citation type="submission" date="2023-03" db="EMBL/GenBank/DDBJ databases">
        <title>Massive genome expansion in bonnet fungi (Mycena s.s.) driven by repeated elements and novel gene families across ecological guilds.</title>
        <authorList>
            <consortium name="Lawrence Berkeley National Laboratory"/>
            <person name="Harder C.B."/>
            <person name="Miyauchi S."/>
            <person name="Viragh M."/>
            <person name="Kuo A."/>
            <person name="Thoen E."/>
            <person name="Andreopoulos B."/>
            <person name="Lu D."/>
            <person name="Skrede I."/>
            <person name="Drula E."/>
            <person name="Henrissat B."/>
            <person name="Morin E."/>
            <person name="Kohler A."/>
            <person name="Barry K."/>
            <person name="LaButti K."/>
            <person name="Morin E."/>
            <person name="Salamov A."/>
            <person name="Lipzen A."/>
            <person name="Mereny Z."/>
            <person name="Hegedus B."/>
            <person name="Baldrian P."/>
            <person name="Stursova M."/>
            <person name="Weitz H."/>
            <person name="Taylor A."/>
            <person name="Grigoriev I.V."/>
            <person name="Nagy L.G."/>
            <person name="Martin F."/>
            <person name="Kauserud H."/>
        </authorList>
    </citation>
    <scope>NUCLEOTIDE SEQUENCE</scope>
    <source>
        <strain evidence="1">9144</strain>
    </source>
</reference>
<protein>
    <submittedName>
        <fullName evidence="1">Uncharacterized protein</fullName>
    </submittedName>
</protein>
<dbReference type="Proteomes" id="UP001219525">
    <property type="component" value="Unassembled WGS sequence"/>
</dbReference>